<dbReference type="PANTHER" id="PTHR10574:SF365">
    <property type="entry name" value="NETRIN-A-RELATED"/>
    <property type="match status" value="1"/>
</dbReference>
<dbReference type="GO" id="GO:0005576">
    <property type="term" value="C:extracellular region"/>
    <property type="evidence" value="ECO:0007669"/>
    <property type="project" value="UniProtKB-SubCell"/>
</dbReference>
<feature type="disulfide bond" evidence="8">
    <location>
        <begin position="97"/>
        <end position="106"/>
    </location>
</feature>
<keyword evidence="2" id="KW-0964">Secreted</keyword>
<evidence type="ECO:0000256" key="8">
    <source>
        <dbReference type="PROSITE-ProRule" id="PRU00460"/>
    </source>
</evidence>
<protein>
    <submittedName>
        <fullName evidence="10">Netrin-1</fullName>
    </submittedName>
</protein>
<evidence type="ECO:0000256" key="3">
    <source>
        <dbReference type="ARBA" id="ARBA00022729"/>
    </source>
</evidence>
<dbReference type="FunFam" id="2.10.25.10:FF:000090">
    <property type="entry name" value="laminin subunit alpha"/>
    <property type="match status" value="1"/>
</dbReference>
<reference evidence="10 11" key="1">
    <citation type="submission" date="2024-11" db="EMBL/GenBank/DDBJ databases">
        <title>Adaptive evolution of stress response genes in parasites aligns with host niche diversity.</title>
        <authorList>
            <person name="Hahn C."/>
            <person name="Resl P."/>
        </authorList>
    </citation>
    <scope>NUCLEOTIDE SEQUENCE [LARGE SCALE GENOMIC DNA]</scope>
    <source>
        <strain evidence="10">EGGRZ-B1_66</strain>
        <tissue evidence="10">Body</tissue>
    </source>
</reference>
<dbReference type="SMART" id="SM00180">
    <property type="entry name" value="EGF_Lam"/>
    <property type="match status" value="2"/>
</dbReference>
<dbReference type="InterPro" id="IPR002049">
    <property type="entry name" value="LE_dom"/>
</dbReference>
<comment type="caution">
    <text evidence="10">The sequence shown here is derived from an EMBL/GenBank/DDBJ whole genome shotgun (WGS) entry which is preliminary data.</text>
</comment>
<dbReference type="PANTHER" id="PTHR10574">
    <property type="entry name" value="NETRIN/LAMININ-RELATED"/>
    <property type="match status" value="1"/>
</dbReference>
<organism evidence="10 11">
    <name type="scientific">Cichlidogyrus casuarinus</name>
    <dbReference type="NCBI Taxonomy" id="1844966"/>
    <lineage>
        <taxon>Eukaryota</taxon>
        <taxon>Metazoa</taxon>
        <taxon>Spiralia</taxon>
        <taxon>Lophotrochozoa</taxon>
        <taxon>Platyhelminthes</taxon>
        <taxon>Monogenea</taxon>
        <taxon>Monopisthocotylea</taxon>
        <taxon>Dactylogyridea</taxon>
        <taxon>Ancyrocephalidae</taxon>
        <taxon>Cichlidogyrus</taxon>
    </lineage>
</organism>
<dbReference type="EMBL" id="JBJKFK010000960">
    <property type="protein sequence ID" value="KAL3314565.1"/>
    <property type="molecule type" value="Genomic_DNA"/>
</dbReference>
<dbReference type="AlphaFoldDB" id="A0ABD2Q4N8"/>
<evidence type="ECO:0000259" key="9">
    <source>
        <dbReference type="PROSITE" id="PS50027"/>
    </source>
</evidence>
<evidence type="ECO:0000313" key="11">
    <source>
        <dbReference type="Proteomes" id="UP001626550"/>
    </source>
</evidence>
<dbReference type="PROSITE" id="PS50027">
    <property type="entry name" value="EGF_LAM_2"/>
    <property type="match status" value="2"/>
</dbReference>
<name>A0ABD2Q4N8_9PLAT</name>
<feature type="disulfide bond" evidence="8">
    <location>
        <begin position="109"/>
        <end position="123"/>
    </location>
</feature>
<keyword evidence="4" id="KW-0677">Repeat</keyword>
<feature type="domain" description="Laminin EGF-like" evidence="9">
    <location>
        <begin position="75"/>
        <end position="125"/>
    </location>
</feature>
<keyword evidence="5 8" id="KW-1015">Disulfide bond</keyword>
<evidence type="ECO:0000256" key="5">
    <source>
        <dbReference type="ARBA" id="ARBA00023157"/>
    </source>
</evidence>
<dbReference type="Gene3D" id="2.10.25.10">
    <property type="entry name" value="Laminin"/>
    <property type="match status" value="2"/>
</dbReference>
<evidence type="ECO:0000256" key="4">
    <source>
        <dbReference type="ARBA" id="ARBA00022737"/>
    </source>
</evidence>
<dbReference type="SUPFAM" id="SSF57196">
    <property type="entry name" value="EGF/Laminin"/>
    <property type="match status" value="2"/>
</dbReference>
<dbReference type="Pfam" id="PF00053">
    <property type="entry name" value="EGF_laminin"/>
    <property type="match status" value="2"/>
</dbReference>
<comment type="caution">
    <text evidence="8">Lacks conserved residue(s) required for the propagation of feature annotation.</text>
</comment>
<evidence type="ECO:0000313" key="10">
    <source>
        <dbReference type="EMBL" id="KAL3314565.1"/>
    </source>
</evidence>
<evidence type="ECO:0000256" key="2">
    <source>
        <dbReference type="ARBA" id="ARBA00022525"/>
    </source>
</evidence>
<dbReference type="Proteomes" id="UP001626550">
    <property type="component" value="Unassembled WGS sequence"/>
</dbReference>
<evidence type="ECO:0000256" key="7">
    <source>
        <dbReference type="ARBA" id="ARBA00023292"/>
    </source>
</evidence>
<gene>
    <name evidence="10" type="primary">NTN1_2</name>
    <name evidence="10" type="ORF">Ciccas_006811</name>
</gene>
<evidence type="ECO:0000256" key="6">
    <source>
        <dbReference type="ARBA" id="ARBA00023180"/>
    </source>
</evidence>
<dbReference type="PROSITE" id="PS01248">
    <property type="entry name" value="EGF_LAM_1"/>
    <property type="match status" value="2"/>
</dbReference>
<feature type="domain" description="Laminin EGF-like" evidence="9">
    <location>
        <begin position="12"/>
        <end position="74"/>
    </location>
</feature>
<comment type="subcellular location">
    <subcellularLocation>
        <location evidence="1">Secreted</location>
    </subcellularLocation>
</comment>
<keyword evidence="7 8" id="KW-0424">Laminin EGF-like domain</keyword>
<keyword evidence="6" id="KW-0325">Glycoprotein</keyword>
<keyword evidence="11" id="KW-1185">Reference proteome</keyword>
<sequence length="133" mass="14497">MGTETAVVLCQCDCNFHSEQCRFSNSHYLESKRKSGGFCENCKHNTTGRKCHLCAEGFHRDWTKPLSHSNVCKACECNPTGTLNGTTCNAATGQCQCKMGVTGPSCNRCLDGYVKSLLPDQPCIRGNYSSALC</sequence>
<dbReference type="InterPro" id="IPR050440">
    <property type="entry name" value="Laminin/Netrin_ECM"/>
</dbReference>
<accession>A0ABD2Q4N8</accession>
<feature type="disulfide bond" evidence="8">
    <location>
        <begin position="42"/>
        <end position="51"/>
    </location>
</feature>
<evidence type="ECO:0000256" key="1">
    <source>
        <dbReference type="ARBA" id="ARBA00004613"/>
    </source>
</evidence>
<keyword evidence="3" id="KW-0732">Signal</keyword>
<proteinExistence type="predicted"/>
<dbReference type="CDD" id="cd00055">
    <property type="entry name" value="EGF_Lam"/>
    <property type="match status" value="1"/>
</dbReference>